<feature type="compositionally biased region" description="Basic and acidic residues" evidence="1">
    <location>
        <begin position="52"/>
        <end position="61"/>
    </location>
</feature>
<evidence type="ECO:0000256" key="1">
    <source>
        <dbReference type="SAM" id="MobiDB-lite"/>
    </source>
</evidence>
<keyword evidence="3" id="KW-1185">Reference proteome</keyword>
<organism evidence="2 3">
    <name type="scientific">Trichonephila inaurata madagascariensis</name>
    <dbReference type="NCBI Taxonomy" id="2747483"/>
    <lineage>
        <taxon>Eukaryota</taxon>
        <taxon>Metazoa</taxon>
        <taxon>Ecdysozoa</taxon>
        <taxon>Arthropoda</taxon>
        <taxon>Chelicerata</taxon>
        <taxon>Arachnida</taxon>
        <taxon>Araneae</taxon>
        <taxon>Araneomorphae</taxon>
        <taxon>Entelegynae</taxon>
        <taxon>Araneoidea</taxon>
        <taxon>Nephilidae</taxon>
        <taxon>Trichonephila</taxon>
        <taxon>Trichonephila inaurata</taxon>
    </lineage>
</organism>
<sequence length="89" mass="10861">MDKTRRATTMKYKTFLRNRPRAYFSFLMKKNHFILFDSLIFFIFCSQLKPRSHPDVDDGRPQSHQPRRVRGAHLQLRARRRQPLFRQVV</sequence>
<proteinExistence type="predicted"/>
<gene>
    <name evidence="2" type="ORF">TNIN_219571</name>
</gene>
<name>A0A8X7C9N7_9ARAC</name>
<dbReference type="AlphaFoldDB" id="A0A8X7C9N7"/>
<accession>A0A8X7C9N7</accession>
<protein>
    <submittedName>
        <fullName evidence="2">Uncharacterized protein</fullName>
    </submittedName>
</protein>
<dbReference type="EMBL" id="BMAV01012107">
    <property type="protein sequence ID" value="GFY58472.1"/>
    <property type="molecule type" value="Genomic_DNA"/>
</dbReference>
<evidence type="ECO:0000313" key="3">
    <source>
        <dbReference type="Proteomes" id="UP000886998"/>
    </source>
</evidence>
<reference evidence="2" key="1">
    <citation type="submission" date="2020-08" db="EMBL/GenBank/DDBJ databases">
        <title>Multicomponent nature underlies the extraordinary mechanical properties of spider dragline silk.</title>
        <authorList>
            <person name="Kono N."/>
            <person name="Nakamura H."/>
            <person name="Mori M."/>
            <person name="Yoshida Y."/>
            <person name="Ohtoshi R."/>
            <person name="Malay A.D."/>
            <person name="Moran D.A.P."/>
            <person name="Tomita M."/>
            <person name="Numata K."/>
            <person name="Arakawa K."/>
        </authorList>
    </citation>
    <scope>NUCLEOTIDE SEQUENCE</scope>
</reference>
<feature type="region of interest" description="Disordered" evidence="1">
    <location>
        <begin position="51"/>
        <end position="73"/>
    </location>
</feature>
<dbReference type="Proteomes" id="UP000886998">
    <property type="component" value="Unassembled WGS sequence"/>
</dbReference>
<comment type="caution">
    <text evidence="2">The sequence shown here is derived from an EMBL/GenBank/DDBJ whole genome shotgun (WGS) entry which is preliminary data.</text>
</comment>
<evidence type="ECO:0000313" key="2">
    <source>
        <dbReference type="EMBL" id="GFY58472.1"/>
    </source>
</evidence>